<proteinExistence type="predicted"/>
<reference evidence="1 2" key="1">
    <citation type="journal article" date="2024" name="G3 (Bethesda)">
        <title>Genome assembly of Hibiscus sabdariffa L. provides insights into metabolisms of medicinal natural products.</title>
        <authorList>
            <person name="Kim T."/>
        </authorList>
    </citation>
    <scope>NUCLEOTIDE SEQUENCE [LARGE SCALE GENOMIC DNA]</scope>
    <source>
        <strain evidence="1">TK-2024</strain>
        <tissue evidence="1">Old leaves</tissue>
    </source>
</reference>
<protein>
    <submittedName>
        <fullName evidence="1">Uncharacterized protein</fullName>
    </submittedName>
</protein>
<name>A0ABR2EDU6_9ROSI</name>
<gene>
    <name evidence="1" type="ORF">V6N12_041990</name>
</gene>
<evidence type="ECO:0000313" key="1">
    <source>
        <dbReference type="EMBL" id="KAK8558690.1"/>
    </source>
</evidence>
<dbReference type="Proteomes" id="UP001472677">
    <property type="component" value="Unassembled WGS sequence"/>
</dbReference>
<keyword evidence="2" id="KW-1185">Reference proteome</keyword>
<dbReference type="EMBL" id="JBBPBM010000015">
    <property type="protein sequence ID" value="KAK8558690.1"/>
    <property type="molecule type" value="Genomic_DNA"/>
</dbReference>
<organism evidence="1 2">
    <name type="scientific">Hibiscus sabdariffa</name>
    <name type="common">roselle</name>
    <dbReference type="NCBI Taxonomy" id="183260"/>
    <lineage>
        <taxon>Eukaryota</taxon>
        <taxon>Viridiplantae</taxon>
        <taxon>Streptophyta</taxon>
        <taxon>Embryophyta</taxon>
        <taxon>Tracheophyta</taxon>
        <taxon>Spermatophyta</taxon>
        <taxon>Magnoliopsida</taxon>
        <taxon>eudicotyledons</taxon>
        <taxon>Gunneridae</taxon>
        <taxon>Pentapetalae</taxon>
        <taxon>rosids</taxon>
        <taxon>malvids</taxon>
        <taxon>Malvales</taxon>
        <taxon>Malvaceae</taxon>
        <taxon>Malvoideae</taxon>
        <taxon>Hibiscus</taxon>
    </lineage>
</organism>
<accession>A0ABR2EDU6</accession>
<comment type="caution">
    <text evidence="1">The sequence shown here is derived from an EMBL/GenBank/DDBJ whole genome shotgun (WGS) entry which is preliminary data.</text>
</comment>
<evidence type="ECO:0000313" key="2">
    <source>
        <dbReference type="Proteomes" id="UP001472677"/>
    </source>
</evidence>
<sequence length="152" mass="16937">MTRVEASLDKSIIDGKHIRVTKERFPRARVDGVSYQRKLQSAVVHKPENLIVEKNKVSASGVQGVNIDASVKKSYRDALVNSTKPVVEADVDLVKSVMDIKVIHEDENITSVNILVANNEWMQCCLVGILKNLFEVGVIPLNGPNRILNYDQ</sequence>